<reference evidence="1 2" key="1">
    <citation type="journal article" date="2023" name="Life. Sci Alliance">
        <title>Evolutionary insights into 3D genome organization and epigenetic landscape of Vigna mungo.</title>
        <authorList>
            <person name="Junaid A."/>
            <person name="Singh B."/>
            <person name="Bhatia S."/>
        </authorList>
    </citation>
    <scope>NUCLEOTIDE SEQUENCE [LARGE SCALE GENOMIC DNA]</scope>
    <source>
        <strain evidence="1">Urdbean</strain>
    </source>
</reference>
<name>A0AAQ3MMI3_VIGMU</name>
<dbReference type="AlphaFoldDB" id="A0AAQ3MMI3"/>
<proteinExistence type="predicted"/>
<organism evidence="1 2">
    <name type="scientific">Vigna mungo</name>
    <name type="common">Black gram</name>
    <name type="synonym">Phaseolus mungo</name>
    <dbReference type="NCBI Taxonomy" id="3915"/>
    <lineage>
        <taxon>Eukaryota</taxon>
        <taxon>Viridiplantae</taxon>
        <taxon>Streptophyta</taxon>
        <taxon>Embryophyta</taxon>
        <taxon>Tracheophyta</taxon>
        <taxon>Spermatophyta</taxon>
        <taxon>Magnoliopsida</taxon>
        <taxon>eudicotyledons</taxon>
        <taxon>Gunneridae</taxon>
        <taxon>Pentapetalae</taxon>
        <taxon>rosids</taxon>
        <taxon>fabids</taxon>
        <taxon>Fabales</taxon>
        <taxon>Fabaceae</taxon>
        <taxon>Papilionoideae</taxon>
        <taxon>50 kb inversion clade</taxon>
        <taxon>NPAAA clade</taxon>
        <taxon>indigoferoid/millettioid clade</taxon>
        <taxon>Phaseoleae</taxon>
        <taxon>Vigna</taxon>
    </lineage>
</organism>
<dbReference type="EMBL" id="CP144691">
    <property type="protein sequence ID" value="WVY93134.1"/>
    <property type="molecule type" value="Genomic_DNA"/>
</dbReference>
<gene>
    <name evidence="1" type="ORF">V8G54_032222</name>
</gene>
<dbReference type="SUPFAM" id="SSF56672">
    <property type="entry name" value="DNA/RNA polymerases"/>
    <property type="match status" value="1"/>
</dbReference>
<dbReference type="PANTHER" id="PTHR34072">
    <property type="entry name" value="ENZYMATIC POLYPROTEIN-RELATED"/>
    <property type="match status" value="1"/>
</dbReference>
<evidence type="ECO:0000313" key="1">
    <source>
        <dbReference type="EMBL" id="WVY93134.1"/>
    </source>
</evidence>
<sequence>MMAIRQDLQEVMQILGGRARDQEGIFDVVKRLHYLIGHKFIIKTDQKSLKELVEQCLQTPEQQQWLPKFLGFDFTIQYKPGKQNVPTDALSRSVMMAWSEPTNQWFKAVATAIQKDVRLKELYDQCLTDPLQSQDYRIKEGFIVLEGSYHVTSRGGYYQSGVIGISFFEGRRICGSCKNHG</sequence>
<evidence type="ECO:0000313" key="2">
    <source>
        <dbReference type="Proteomes" id="UP001374535"/>
    </source>
</evidence>
<accession>A0AAQ3MMI3</accession>
<protein>
    <recommendedName>
        <fullName evidence="3">Reverse transcriptase RNase H-like domain-containing protein</fullName>
    </recommendedName>
</protein>
<evidence type="ECO:0008006" key="3">
    <source>
        <dbReference type="Google" id="ProtNLM"/>
    </source>
</evidence>
<dbReference type="PANTHER" id="PTHR34072:SF50">
    <property type="entry name" value="NUCLEOTIDYLTRANSFERASE, RIBONUCLEASE H"/>
    <property type="match status" value="1"/>
</dbReference>
<keyword evidence="2" id="KW-1185">Reference proteome</keyword>
<dbReference type="Proteomes" id="UP001374535">
    <property type="component" value="Chromosome 10"/>
</dbReference>
<dbReference type="InterPro" id="IPR043502">
    <property type="entry name" value="DNA/RNA_pol_sf"/>
</dbReference>